<dbReference type="VEuPathDB" id="FungiDB:jhhlp_008283"/>
<name>A0A2N3MXL5_9PEZI</name>
<comment type="caution">
    <text evidence="1">The sequence shown here is derived from an EMBL/GenBank/DDBJ whole genome shotgun (WGS) entry which is preliminary data.</text>
</comment>
<dbReference type="InParanoid" id="A0A2N3MXL5"/>
<proteinExistence type="predicted"/>
<sequence>MGKIQTETKNAIDAPVLTPIAIEAIDDTSITAAVESVKGQFGSLDIPIYNAGILGSGAA</sequence>
<accession>A0A2N3MXL5</accession>
<keyword evidence="2" id="KW-1185">Reference proteome</keyword>
<dbReference type="OrthoDB" id="1933717at2759"/>
<protein>
    <submittedName>
        <fullName evidence="1">Uncharacterized protein</fullName>
    </submittedName>
</protein>
<organism evidence="1 2">
    <name type="scientific">Lomentospora prolificans</name>
    <dbReference type="NCBI Taxonomy" id="41688"/>
    <lineage>
        <taxon>Eukaryota</taxon>
        <taxon>Fungi</taxon>
        <taxon>Dikarya</taxon>
        <taxon>Ascomycota</taxon>
        <taxon>Pezizomycotina</taxon>
        <taxon>Sordariomycetes</taxon>
        <taxon>Hypocreomycetidae</taxon>
        <taxon>Microascales</taxon>
        <taxon>Microascaceae</taxon>
        <taxon>Lomentospora</taxon>
    </lineage>
</organism>
<dbReference type="SUPFAM" id="SSF51735">
    <property type="entry name" value="NAD(P)-binding Rossmann-fold domains"/>
    <property type="match status" value="1"/>
</dbReference>
<dbReference type="AlphaFoldDB" id="A0A2N3MXL5"/>
<dbReference type="EMBL" id="NLAX01001623">
    <property type="protein sequence ID" value="PKS04918.1"/>
    <property type="molecule type" value="Genomic_DNA"/>
</dbReference>
<evidence type="ECO:0000313" key="2">
    <source>
        <dbReference type="Proteomes" id="UP000233524"/>
    </source>
</evidence>
<dbReference type="Gene3D" id="3.40.50.720">
    <property type="entry name" value="NAD(P)-binding Rossmann-like Domain"/>
    <property type="match status" value="1"/>
</dbReference>
<evidence type="ECO:0000313" key="1">
    <source>
        <dbReference type="EMBL" id="PKS04918.1"/>
    </source>
</evidence>
<dbReference type="Proteomes" id="UP000233524">
    <property type="component" value="Unassembled WGS sequence"/>
</dbReference>
<gene>
    <name evidence="1" type="ORF">jhhlp_008283</name>
</gene>
<reference evidence="1 2" key="1">
    <citation type="journal article" date="2017" name="G3 (Bethesda)">
        <title>First Draft Genome Sequence of the Pathogenic Fungus Lomentospora prolificans (Formerly Scedosporium prolificans).</title>
        <authorList>
            <person name="Luo R."/>
            <person name="Zimin A."/>
            <person name="Workman R."/>
            <person name="Fan Y."/>
            <person name="Pertea G."/>
            <person name="Grossman N."/>
            <person name="Wear M.P."/>
            <person name="Jia B."/>
            <person name="Miller H."/>
            <person name="Casadevall A."/>
            <person name="Timp W."/>
            <person name="Zhang S.X."/>
            <person name="Salzberg S.L."/>
        </authorList>
    </citation>
    <scope>NUCLEOTIDE SEQUENCE [LARGE SCALE GENOMIC DNA]</scope>
    <source>
        <strain evidence="1 2">JHH-5317</strain>
    </source>
</reference>
<dbReference type="InterPro" id="IPR036291">
    <property type="entry name" value="NAD(P)-bd_dom_sf"/>
</dbReference>